<name>A0ABU7G5K2_9ALTE</name>
<reference evidence="2" key="1">
    <citation type="submission" date="2023-07" db="EMBL/GenBank/DDBJ databases">
        <title>Draft genome sequence of Agarivorans aestuarii strain ZMCS4, a CAZymes producing bacteria isolated from the marine brown algae Clodostephus spongiosus.</title>
        <authorList>
            <person name="Lorente B."/>
            <person name="Cabral C."/>
            <person name="Frias J."/>
            <person name="Faria J."/>
            <person name="Toubarro D."/>
        </authorList>
    </citation>
    <scope>NUCLEOTIDE SEQUENCE [LARGE SCALE GENOMIC DNA]</scope>
    <source>
        <strain evidence="2">ZMCS4</strain>
    </source>
</reference>
<sequence length="89" mass="9368">MTDLQESFQTSSAEQTQLLILGAAIGGAKILKELEPALSDGTRHGSPLCGKALGELSQKREALNAIAMSSLEQLGITLPAMKANTPYLK</sequence>
<protein>
    <submittedName>
        <fullName evidence="1">Uncharacterized protein</fullName>
    </submittedName>
</protein>
<keyword evidence="2" id="KW-1185">Reference proteome</keyword>
<organism evidence="1 2">
    <name type="scientific">Agarivorans aestuarii</name>
    <dbReference type="NCBI Taxonomy" id="1563703"/>
    <lineage>
        <taxon>Bacteria</taxon>
        <taxon>Pseudomonadati</taxon>
        <taxon>Pseudomonadota</taxon>
        <taxon>Gammaproteobacteria</taxon>
        <taxon>Alteromonadales</taxon>
        <taxon>Alteromonadaceae</taxon>
        <taxon>Agarivorans</taxon>
    </lineage>
</organism>
<evidence type="ECO:0000313" key="1">
    <source>
        <dbReference type="EMBL" id="MEE1673720.1"/>
    </source>
</evidence>
<dbReference type="RefSeq" id="WP_329774969.1">
    <property type="nucleotide sequence ID" value="NZ_JAYDYW010000006.1"/>
</dbReference>
<dbReference type="Proteomes" id="UP001310248">
    <property type="component" value="Unassembled WGS sequence"/>
</dbReference>
<accession>A0ABU7G5K2</accession>
<proteinExistence type="predicted"/>
<gene>
    <name evidence="1" type="ORF">SNR37_003147</name>
</gene>
<evidence type="ECO:0000313" key="2">
    <source>
        <dbReference type="Proteomes" id="UP001310248"/>
    </source>
</evidence>
<comment type="caution">
    <text evidence="1">The sequence shown here is derived from an EMBL/GenBank/DDBJ whole genome shotgun (WGS) entry which is preliminary data.</text>
</comment>
<dbReference type="EMBL" id="JAYDYW010000006">
    <property type="protein sequence ID" value="MEE1673720.1"/>
    <property type="molecule type" value="Genomic_DNA"/>
</dbReference>